<evidence type="ECO:0000313" key="1">
    <source>
        <dbReference type="EMBL" id="MCW3476353.1"/>
    </source>
</evidence>
<organism evidence="1 2">
    <name type="scientific">Limobrevibacterium gyesilva</name>
    <dbReference type="NCBI Taxonomy" id="2991712"/>
    <lineage>
        <taxon>Bacteria</taxon>
        <taxon>Pseudomonadati</taxon>
        <taxon>Pseudomonadota</taxon>
        <taxon>Alphaproteobacteria</taxon>
        <taxon>Acetobacterales</taxon>
        <taxon>Acetobacteraceae</taxon>
        <taxon>Limobrevibacterium</taxon>
    </lineage>
</organism>
<dbReference type="InterPro" id="IPR014710">
    <property type="entry name" value="RmlC-like_jellyroll"/>
</dbReference>
<keyword evidence="2" id="KW-1185">Reference proteome</keyword>
<name>A0AA41YQD1_9PROT</name>
<protein>
    <submittedName>
        <fullName evidence="1">HutD family protein</fullName>
    </submittedName>
</protein>
<dbReference type="Pfam" id="PF05962">
    <property type="entry name" value="HutD"/>
    <property type="match status" value="1"/>
</dbReference>
<dbReference type="PANTHER" id="PTHR37943:SF1">
    <property type="entry name" value="PROTEIN VES"/>
    <property type="match status" value="1"/>
</dbReference>
<dbReference type="SUPFAM" id="SSF51182">
    <property type="entry name" value="RmlC-like cupins"/>
    <property type="match status" value="1"/>
</dbReference>
<dbReference type="Gene3D" id="2.60.120.10">
    <property type="entry name" value="Jelly Rolls"/>
    <property type="match status" value="1"/>
</dbReference>
<dbReference type="Proteomes" id="UP001165679">
    <property type="component" value="Unassembled WGS sequence"/>
</dbReference>
<dbReference type="PANTHER" id="PTHR37943">
    <property type="entry name" value="PROTEIN VES"/>
    <property type="match status" value="1"/>
</dbReference>
<proteinExistence type="predicted"/>
<comment type="caution">
    <text evidence="1">The sequence shown here is derived from an EMBL/GenBank/DDBJ whole genome shotgun (WGS) entry which is preliminary data.</text>
</comment>
<reference evidence="1" key="2">
    <citation type="submission" date="2022-10" db="EMBL/GenBank/DDBJ databases">
        <authorList>
            <person name="Trinh H.N."/>
        </authorList>
    </citation>
    <scope>NUCLEOTIDE SEQUENCE</scope>
    <source>
        <strain evidence="1">RN2-1</strain>
    </source>
</reference>
<dbReference type="InterPro" id="IPR011051">
    <property type="entry name" value="RmlC_Cupin_sf"/>
</dbReference>
<accession>A0AA41YQD1</accession>
<dbReference type="RefSeq" id="WP_264715133.1">
    <property type="nucleotide sequence ID" value="NZ_JAPDNT010000018.1"/>
</dbReference>
<reference evidence="1" key="1">
    <citation type="submission" date="2022-09" db="EMBL/GenBank/DDBJ databases">
        <title>Rhodovastum sp. nov. RN2-1 isolated from soil in Seongnam, South Korea.</title>
        <authorList>
            <person name="Le N.T."/>
        </authorList>
    </citation>
    <scope>NUCLEOTIDE SEQUENCE</scope>
    <source>
        <strain evidence="1">RN2-1</strain>
    </source>
</reference>
<dbReference type="InterPro" id="IPR010282">
    <property type="entry name" value="Uncharacterised_HutD/Ves"/>
</dbReference>
<dbReference type="AlphaFoldDB" id="A0AA41YQD1"/>
<dbReference type="EMBL" id="JAPDNT010000018">
    <property type="protein sequence ID" value="MCW3476353.1"/>
    <property type="molecule type" value="Genomic_DNA"/>
</dbReference>
<evidence type="ECO:0000313" key="2">
    <source>
        <dbReference type="Proteomes" id="UP001165679"/>
    </source>
</evidence>
<sequence>MSVALIPHASLAVIPWRNGAGRKADIATGPGWQVGYAWLDQDAPFSDYAGHDRIITLIDGRGFELRFPTHTLAVRQLHRPAAFDGGWPTQCRILGGPCMVLNAMTERARHTGGVRVIEAADMQGVDAADTEALFLVVLRGQLGVTAGGATVAAGPRDALRITGPATLTGDATLAVIRIAPA</sequence>
<gene>
    <name evidence="1" type="ORF">OL599_17425</name>
</gene>